<proteinExistence type="predicted"/>
<dbReference type="EMBL" id="HBUE01285000">
    <property type="protein sequence ID" value="CAG6570965.1"/>
    <property type="molecule type" value="Transcribed_RNA"/>
</dbReference>
<accession>A0A8D8JK14</accession>
<evidence type="ECO:0000313" key="2">
    <source>
        <dbReference type="EMBL" id="CAG6570972.1"/>
    </source>
</evidence>
<dbReference type="EMBL" id="HBUE01024198">
    <property type="protein sequence ID" value="CAG6453981.1"/>
    <property type="molecule type" value="Transcribed_RNA"/>
</dbReference>
<dbReference type="EMBL" id="HBUE01285003">
    <property type="protein sequence ID" value="CAG6570972.1"/>
    <property type="molecule type" value="Transcribed_RNA"/>
</dbReference>
<reference evidence="2" key="1">
    <citation type="submission" date="2021-05" db="EMBL/GenBank/DDBJ databases">
        <authorList>
            <person name="Alioto T."/>
            <person name="Alioto T."/>
            <person name="Gomez Garrido J."/>
        </authorList>
    </citation>
    <scope>NUCLEOTIDE SEQUENCE</scope>
</reference>
<dbReference type="EMBL" id="HBUE01285001">
    <property type="protein sequence ID" value="CAG6570967.1"/>
    <property type="molecule type" value="Transcribed_RNA"/>
</dbReference>
<feature type="compositionally biased region" description="Low complexity" evidence="1">
    <location>
        <begin position="46"/>
        <end position="58"/>
    </location>
</feature>
<protein>
    <submittedName>
        <fullName evidence="2">(northern house mosquito) hypothetical protein</fullName>
    </submittedName>
</protein>
<feature type="region of interest" description="Disordered" evidence="1">
    <location>
        <begin position="1"/>
        <end position="26"/>
    </location>
</feature>
<name>A0A8D8JK14_CULPI</name>
<evidence type="ECO:0000256" key="1">
    <source>
        <dbReference type="SAM" id="MobiDB-lite"/>
    </source>
</evidence>
<dbReference type="EMBL" id="HBUE01179415">
    <property type="protein sequence ID" value="CAG6519414.1"/>
    <property type="molecule type" value="Transcribed_RNA"/>
</dbReference>
<dbReference type="EMBL" id="HBUE01024199">
    <property type="protein sequence ID" value="CAG6453985.1"/>
    <property type="molecule type" value="Transcribed_RNA"/>
</dbReference>
<organism evidence="2">
    <name type="scientific">Culex pipiens</name>
    <name type="common">House mosquito</name>
    <dbReference type="NCBI Taxonomy" id="7175"/>
    <lineage>
        <taxon>Eukaryota</taxon>
        <taxon>Metazoa</taxon>
        <taxon>Ecdysozoa</taxon>
        <taxon>Arthropoda</taxon>
        <taxon>Hexapoda</taxon>
        <taxon>Insecta</taxon>
        <taxon>Pterygota</taxon>
        <taxon>Neoptera</taxon>
        <taxon>Endopterygota</taxon>
        <taxon>Diptera</taxon>
        <taxon>Nematocera</taxon>
        <taxon>Culicoidea</taxon>
        <taxon>Culicidae</taxon>
        <taxon>Culicinae</taxon>
        <taxon>Culicini</taxon>
        <taxon>Culex</taxon>
        <taxon>Culex</taxon>
    </lineage>
</organism>
<feature type="region of interest" description="Disordered" evidence="1">
    <location>
        <begin position="43"/>
        <end position="64"/>
    </location>
</feature>
<dbReference type="EMBL" id="HBUE01179418">
    <property type="protein sequence ID" value="CAG6519421.1"/>
    <property type="molecule type" value="Transcribed_RNA"/>
</dbReference>
<dbReference type="EMBL" id="HBUE01179416">
    <property type="protein sequence ID" value="CAG6519416.1"/>
    <property type="molecule type" value="Transcribed_RNA"/>
</dbReference>
<dbReference type="EMBL" id="HBUE01179417">
    <property type="protein sequence ID" value="CAG6519419.1"/>
    <property type="molecule type" value="Transcribed_RNA"/>
</dbReference>
<sequence length="117" mass="12563">MRSGTSGPSSCTTTSKPERERTAAARTMATRTVTCTRYRSMLEIGTTHSSPPATPSSTRTVAKRRRWPSWASSFTTRPCTPCSGTLRASACTVIRSARRRASLGTISATSLTTTGSW</sequence>
<dbReference type="AlphaFoldDB" id="A0A8D8JK14"/>
<feature type="compositionally biased region" description="Low complexity" evidence="1">
    <location>
        <begin position="1"/>
        <end position="15"/>
    </location>
</feature>
<dbReference type="EMBL" id="HBUE01285002">
    <property type="protein sequence ID" value="CAG6570970.1"/>
    <property type="molecule type" value="Transcribed_RNA"/>
</dbReference>